<dbReference type="GO" id="GO:0006302">
    <property type="term" value="P:double-strand break repair"/>
    <property type="evidence" value="ECO:0007669"/>
    <property type="project" value="InterPro"/>
</dbReference>
<dbReference type="OrthoDB" id="5089113at2"/>
<dbReference type="EMBL" id="MVHT01000030">
    <property type="protein sequence ID" value="ORB05512.1"/>
    <property type="molecule type" value="Genomic_DNA"/>
</dbReference>
<evidence type="ECO:0000259" key="5">
    <source>
        <dbReference type="Pfam" id="PF13476"/>
    </source>
</evidence>
<dbReference type="RefSeq" id="WP_069420662.1">
    <property type="nucleotide sequence ID" value="NZ_CBCRZH010000025.1"/>
</dbReference>
<dbReference type="Pfam" id="PF13304">
    <property type="entry name" value="AAA_21"/>
    <property type="match status" value="1"/>
</dbReference>
<proteinExistence type="inferred from homology"/>
<reference evidence="6 7" key="1">
    <citation type="submission" date="2017-02" db="EMBL/GenBank/DDBJ databases">
        <title>The new phylogeny of genus Mycobacterium.</title>
        <authorList>
            <person name="Tortoli E."/>
            <person name="Trovato A."/>
            <person name="Cirillo D.M."/>
        </authorList>
    </citation>
    <scope>NUCLEOTIDE SEQUENCE [LARGE SCALE GENOMIC DNA]</scope>
    <source>
        <strain evidence="6 7">DSM 44049</strain>
    </source>
</reference>
<name>A0A1E3SAF6_MYCIE</name>
<dbReference type="GO" id="GO:0016887">
    <property type="term" value="F:ATP hydrolysis activity"/>
    <property type="evidence" value="ECO:0007669"/>
    <property type="project" value="InterPro"/>
</dbReference>
<accession>A0A1E3SAF6</accession>
<comment type="subunit">
    <text evidence="2">Heterodimer of SbcC and SbcD.</text>
</comment>
<dbReference type="STRING" id="28445.BHQ20_18755"/>
<gene>
    <name evidence="6" type="ORF">BST27_12820</name>
</gene>
<organism evidence="6 7">
    <name type="scientific">Mycobacterium intermedium</name>
    <dbReference type="NCBI Taxonomy" id="28445"/>
    <lineage>
        <taxon>Bacteria</taxon>
        <taxon>Bacillati</taxon>
        <taxon>Actinomycetota</taxon>
        <taxon>Actinomycetes</taxon>
        <taxon>Mycobacteriales</taxon>
        <taxon>Mycobacteriaceae</taxon>
        <taxon>Mycobacterium</taxon>
        <taxon>Mycobacterium simiae complex</taxon>
    </lineage>
</organism>
<protein>
    <recommendedName>
        <fullName evidence="3">Nuclease SbcCD subunit C</fullName>
    </recommendedName>
</protein>
<comment type="caution">
    <text evidence="6">The sequence shown here is derived from an EMBL/GenBank/DDBJ whole genome shotgun (WGS) entry which is preliminary data.</text>
</comment>
<evidence type="ECO:0000256" key="1">
    <source>
        <dbReference type="ARBA" id="ARBA00006930"/>
    </source>
</evidence>
<dbReference type="AlphaFoldDB" id="A0A1E3SAF6"/>
<evidence type="ECO:0000313" key="7">
    <source>
        <dbReference type="Proteomes" id="UP000192739"/>
    </source>
</evidence>
<dbReference type="Proteomes" id="UP000192739">
    <property type="component" value="Unassembled WGS sequence"/>
</dbReference>
<dbReference type="InterPro" id="IPR038729">
    <property type="entry name" value="Rad50/SbcC_AAA"/>
</dbReference>
<evidence type="ECO:0000313" key="6">
    <source>
        <dbReference type="EMBL" id="ORB05512.1"/>
    </source>
</evidence>
<evidence type="ECO:0000256" key="3">
    <source>
        <dbReference type="ARBA" id="ARBA00013368"/>
    </source>
</evidence>
<dbReference type="InterPro" id="IPR027417">
    <property type="entry name" value="P-loop_NTPase"/>
</dbReference>
<feature type="domain" description="ATPase AAA-type core" evidence="4">
    <location>
        <begin position="575"/>
        <end position="650"/>
    </location>
</feature>
<keyword evidence="7" id="KW-1185">Reference proteome</keyword>
<dbReference type="InterPro" id="IPR003959">
    <property type="entry name" value="ATPase_AAA_core"/>
</dbReference>
<evidence type="ECO:0000256" key="2">
    <source>
        <dbReference type="ARBA" id="ARBA00011322"/>
    </source>
</evidence>
<evidence type="ECO:0000259" key="4">
    <source>
        <dbReference type="Pfam" id="PF13304"/>
    </source>
</evidence>
<sequence>MGTANTLKNYVLALADADDALSEHARLAVLAALEDPEALGEALGDSGASPQLAETLNADDQATEEPVGAYLASITVSGFRGIGPKVTVPLQPGPGLTVIAGRNGSGKSTLAEALELALTGVNSRWNDKPVVWSRNWRNLHSGDPAQIRIDIVEEGSGTTTIGVDWPAGDGVAVGDLERWIQRKGQKREPVSVLGWDAPLTMYRPLLSYDELSSILEGKPSEFYDQLYRLLGLEQLTEAINLLDDEVKKLKVPAAEAKKVADSLKPLLAAHEDPRAATALAQVKKTKPNLDVVGPLITGTAPDVPPAWEHASRLAVPTAEEAEPRCAALRSAAEAERQEARRADTLAADRARLLESSLEFHDQHGDQSCPVCGQGTLDGNWAIAARAALERAESAARDLTAARAESQQARSSVVAMVREVARPPLADAELTALPAARSAYDDFAEVPLDDDFALADHVETTLPPLRAAYAQLAQEASSLIKARDDAWSPVAQKLGEWLSKAEEAVAVAPQLGIATEALKWLQANAGQLRNERLAPLTEKSRQIWAALRQESNVDLGAIRLEGQKTNRRVVLQAAVDGAETEAFGVMSQGELQALALAIFIPRATSPESPFRFLVFDDPIQAMDPSKIDGFLDVLTTLAKDRQVIVLTHDNRLPAAIRTSRAPARIVEVTRAMNSAISVVDSTRPATRLLDDAFAIAADDAVPEDIKRSAIPALCREALEATAWDVYSSKAFAKGHSREDVETAWEEANKTAKRLALALAGDAEDSIAVDKWKAGGSARRNTLTVVNKGVHQGVSDYKGAVNDARLAIGDLAAGAA</sequence>
<comment type="similarity">
    <text evidence="1">Belongs to the SMC family. SbcC subfamily.</text>
</comment>
<dbReference type="PANTHER" id="PTHR32114">
    <property type="entry name" value="ABC TRANSPORTER ABCH.3"/>
    <property type="match status" value="1"/>
</dbReference>
<dbReference type="PANTHER" id="PTHR32114:SF2">
    <property type="entry name" value="ABC TRANSPORTER ABCH.3"/>
    <property type="match status" value="1"/>
</dbReference>
<dbReference type="Gene3D" id="3.40.50.300">
    <property type="entry name" value="P-loop containing nucleotide triphosphate hydrolases"/>
    <property type="match status" value="2"/>
</dbReference>
<feature type="domain" description="Rad50/SbcC-type AAA" evidence="5">
    <location>
        <begin position="73"/>
        <end position="139"/>
    </location>
</feature>
<dbReference type="SUPFAM" id="SSF52540">
    <property type="entry name" value="P-loop containing nucleoside triphosphate hydrolases"/>
    <property type="match status" value="1"/>
</dbReference>
<dbReference type="Pfam" id="PF13476">
    <property type="entry name" value="AAA_23"/>
    <property type="match status" value="1"/>
</dbReference>